<dbReference type="OrthoDB" id="75169at2759"/>
<accession>A0A8H6M7Q0</accession>
<dbReference type="GO" id="GO:0005737">
    <property type="term" value="C:cytoplasm"/>
    <property type="evidence" value="ECO:0007669"/>
    <property type="project" value="TreeGrafter"/>
</dbReference>
<comment type="caution">
    <text evidence="3">The sequence shown here is derived from an EMBL/GenBank/DDBJ whole genome shotgun (WGS) entry which is preliminary data.</text>
</comment>
<dbReference type="SUPFAM" id="SSF54506">
    <property type="entry name" value="Diaminopimelate epimerase-like"/>
    <property type="match status" value="1"/>
</dbReference>
<evidence type="ECO:0000256" key="2">
    <source>
        <dbReference type="ARBA" id="ARBA00023235"/>
    </source>
</evidence>
<evidence type="ECO:0008006" key="5">
    <source>
        <dbReference type="Google" id="ProtNLM"/>
    </source>
</evidence>
<evidence type="ECO:0000313" key="4">
    <source>
        <dbReference type="Proteomes" id="UP000521943"/>
    </source>
</evidence>
<dbReference type="EMBL" id="JACGCI010000035">
    <property type="protein sequence ID" value="KAF6754322.1"/>
    <property type="molecule type" value="Genomic_DNA"/>
</dbReference>
<dbReference type="Pfam" id="PF02567">
    <property type="entry name" value="PhzC-PhzF"/>
    <property type="match status" value="1"/>
</dbReference>
<sequence length="301" mass="32500">MASQSAPFTCVTAFASEPFEGNPAAVIFLDPLATPQKTLHGLALNFNAPMVAFVKPVEALQSGQTTIHTDIRFVTITGTSSALCGHGTLAAAKALLACPNITGKGIAEIQFRTLNDQIITVWVRDAGFLELELPSSSAKSLPKEEEERIRALVNRAWGRDVKVNHIAAGEGNFKHALMIEIDETEDLAGSKVNTSVFSETRYGINTVTSAIAPGKRLVEEQFVSRMFSPVVPGGEDHVCGSAHCLLIPYWYNKHGIESGKQIVARQVSERGGVLKVTWDGERKTIRLCGEATIISTGVCYF</sequence>
<evidence type="ECO:0000256" key="1">
    <source>
        <dbReference type="ARBA" id="ARBA00008270"/>
    </source>
</evidence>
<reference evidence="3 4" key="1">
    <citation type="submission" date="2020-07" db="EMBL/GenBank/DDBJ databases">
        <title>Comparative genomics of pyrophilous fungi reveals a link between fire events and developmental genes.</title>
        <authorList>
            <consortium name="DOE Joint Genome Institute"/>
            <person name="Steindorff A.S."/>
            <person name="Carver A."/>
            <person name="Calhoun S."/>
            <person name="Stillman K."/>
            <person name="Liu H."/>
            <person name="Lipzen A."/>
            <person name="Pangilinan J."/>
            <person name="Labutti K."/>
            <person name="Bruns T.D."/>
            <person name="Grigoriev I.V."/>
        </authorList>
    </citation>
    <scope>NUCLEOTIDE SEQUENCE [LARGE SCALE GENOMIC DNA]</scope>
    <source>
        <strain evidence="3 4">CBS 144469</strain>
    </source>
</reference>
<evidence type="ECO:0000313" key="3">
    <source>
        <dbReference type="EMBL" id="KAF6754322.1"/>
    </source>
</evidence>
<dbReference type="PIRSF" id="PIRSF016184">
    <property type="entry name" value="PhzC_PhzF"/>
    <property type="match status" value="1"/>
</dbReference>
<gene>
    <name evidence="3" type="ORF">DFP72DRAFT_1033457</name>
</gene>
<comment type="similarity">
    <text evidence="1">Belongs to the PhzF family.</text>
</comment>
<dbReference type="Proteomes" id="UP000521943">
    <property type="component" value="Unassembled WGS sequence"/>
</dbReference>
<name>A0A8H6M7Q0_9AGAR</name>
<keyword evidence="4" id="KW-1185">Reference proteome</keyword>
<dbReference type="PANTHER" id="PTHR13774:SF17">
    <property type="entry name" value="PHENAZINE BIOSYNTHESIS-LIKE DOMAIN-CONTAINING PROTEIN"/>
    <property type="match status" value="1"/>
</dbReference>
<dbReference type="Gene3D" id="3.10.310.10">
    <property type="entry name" value="Diaminopimelate Epimerase, Chain A, domain 1"/>
    <property type="match status" value="2"/>
</dbReference>
<protein>
    <recommendedName>
        <fullName evidence="5">Diaminopimelate epimerase-like protein</fullName>
    </recommendedName>
</protein>
<keyword evidence="2" id="KW-0413">Isomerase</keyword>
<dbReference type="PANTHER" id="PTHR13774">
    <property type="entry name" value="PHENAZINE BIOSYNTHESIS PROTEIN"/>
    <property type="match status" value="1"/>
</dbReference>
<dbReference type="InterPro" id="IPR003719">
    <property type="entry name" value="Phenazine_PhzF-like"/>
</dbReference>
<proteinExistence type="inferred from homology"/>
<dbReference type="AlphaFoldDB" id="A0A8H6M7Q0"/>
<dbReference type="GO" id="GO:0016853">
    <property type="term" value="F:isomerase activity"/>
    <property type="evidence" value="ECO:0007669"/>
    <property type="project" value="UniProtKB-KW"/>
</dbReference>
<organism evidence="3 4">
    <name type="scientific">Ephemerocybe angulata</name>
    <dbReference type="NCBI Taxonomy" id="980116"/>
    <lineage>
        <taxon>Eukaryota</taxon>
        <taxon>Fungi</taxon>
        <taxon>Dikarya</taxon>
        <taxon>Basidiomycota</taxon>
        <taxon>Agaricomycotina</taxon>
        <taxon>Agaricomycetes</taxon>
        <taxon>Agaricomycetidae</taxon>
        <taxon>Agaricales</taxon>
        <taxon>Agaricineae</taxon>
        <taxon>Psathyrellaceae</taxon>
        <taxon>Ephemerocybe</taxon>
    </lineage>
</organism>